<keyword evidence="2" id="KW-1185">Reference proteome</keyword>
<dbReference type="AlphaFoldDB" id="A0A128EA40"/>
<dbReference type="EMBL" id="FIZP01000001">
    <property type="protein sequence ID" value="CZE46808.1"/>
    <property type="molecule type" value="Genomic_DNA"/>
</dbReference>
<dbReference type="Pfam" id="PF02613">
    <property type="entry name" value="Nitrate_red_del"/>
    <property type="match status" value="1"/>
</dbReference>
<name>A0A128EA40_9BACT</name>
<dbReference type="InterPro" id="IPR020945">
    <property type="entry name" value="DMSO/NO3_reduct_chaperone"/>
</dbReference>
<evidence type="ECO:0000313" key="1">
    <source>
        <dbReference type="EMBL" id="CZE46808.1"/>
    </source>
</evidence>
<dbReference type="RefSeq" id="WP_075493085.1">
    <property type="nucleotide sequence ID" value="NZ_CP053844.1"/>
</dbReference>
<gene>
    <name evidence="1" type="ORF">ERS672216_00567</name>
</gene>
<reference evidence="1 2" key="1">
    <citation type="submission" date="2016-02" db="EMBL/GenBank/DDBJ databases">
        <authorList>
            <consortium name="Pathogen Informatics"/>
        </authorList>
    </citation>
    <scope>NUCLEOTIDE SEQUENCE [LARGE SCALE GENOMIC DNA]</scope>
    <source>
        <strain evidence="1 2">RC20</strain>
    </source>
</reference>
<dbReference type="Gene3D" id="1.10.3480.10">
    <property type="entry name" value="TorD-like"/>
    <property type="match status" value="1"/>
</dbReference>
<protein>
    <submittedName>
        <fullName evidence="1">Putative formate dehydrogenase-specific chaperone</fullName>
    </submittedName>
</protein>
<evidence type="ECO:0000313" key="2">
    <source>
        <dbReference type="Proteomes" id="UP000069632"/>
    </source>
</evidence>
<proteinExistence type="predicted"/>
<sequence>MNENLSLARSFYYEFFAIPFFFSENDTKFKLFKEQLRYLATSPLQESDRASFEALEEFSFESFKKEQNLVLFDYSFSNVPLTASFYAEGRDDGKARILVLETLRKSKFRRNDKVCKDSEDFIGFIFYAMSSLLKDEVGQNNFLSTELFVNVINGFVDELSELMKENKGSVFYAQLANLMSSFFAFERAFLGVKTPIFEKSVAKEAMQKAPYISKFGESKDKYEWSDELSKYQEEL</sequence>
<dbReference type="SUPFAM" id="SSF89155">
    <property type="entry name" value="TorD-like"/>
    <property type="match status" value="1"/>
</dbReference>
<dbReference type="Proteomes" id="UP000069632">
    <property type="component" value="Unassembled WGS sequence"/>
</dbReference>
<dbReference type="InterPro" id="IPR036411">
    <property type="entry name" value="TorD-like_sf"/>
</dbReference>
<organism evidence="1 2">
    <name type="scientific">Campylobacter geochelonis</name>
    <dbReference type="NCBI Taxonomy" id="1780362"/>
    <lineage>
        <taxon>Bacteria</taxon>
        <taxon>Pseudomonadati</taxon>
        <taxon>Campylobacterota</taxon>
        <taxon>Epsilonproteobacteria</taxon>
        <taxon>Campylobacterales</taxon>
        <taxon>Campylobacteraceae</taxon>
        <taxon>Campylobacter</taxon>
    </lineage>
</organism>
<dbReference type="OrthoDB" id="5321442at2"/>
<accession>A0A128EA40</accession>